<feature type="domain" description="HTH cro/C1-type" evidence="1">
    <location>
        <begin position="28"/>
        <end position="58"/>
    </location>
</feature>
<evidence type="ECO:0000313" key="2">
    <source>
        <dbReference type="EMBL" id="RGN34609.1"/>
    </source>
</evidence>
<proteinExistence type="predicted"/>
<dbReference type="InterPro" id="IPR010982">
    <property type="entry name" value="Lambda_DNA-bd_dom_sf"/>
</dbReference>
<dbReference type="EMBL" id="QSUL01000008">
    <property type="protein sequence ID" value="RGN34609.1"/>
    <property type="molecule type" value="Genomic_DNA"/>
</dbReference>
<gene>
    <name evidence="2" type="ORF">DXB65_12860</name>
</gene>
<accession>A0A3E5BAY4</accession>
<comment type="caution">
    <text evidence="2">The sequence shown here is derived from an EMBL/GenBank/DDBJ whole genome shotgun (WGS) entry which is preliminary data.</text>
</comment>
<dbReference type="GO" id="GO:0003677">
    <property type="term" value="F:DNA binding"/>
    <property type="evidence" value="ECO:0007669"/>
    <property type="project" value="InterPro"/>
</dbReference>
<reference evidence="2 3" key="1">
    <citation type="submission" date="2018-08" db="EMBL/GenBank/DDBJ databases">
        <title>A genome reference for cultivated species of the human gut microbiota.</title>
        <authorList>
            <person name="Zou Y."/>
            <person name="Xue W."/>
            <person name="Luo G."/>
        </authorList>
    </citation>
    <scope>NUCLEOTIDE SEQUENCE [LARGE SCALE GENOMIC DNA]</scope>
    <source>
        <strain evidence="2 3">OM05-15BH</strain>
    </source>
</reference>
<dbReference type="CDD" id="cd00093">
    <property type="entry name" value="HTH_XRE"/>
    <property type="match status" value="1"/>
</dbReference>
<dbReference type="InterPro" id="IPR001387">
    <property type="entry name" value="Cro/C1-type_HTH"/>
</dbReference>
<dbReference type="RefSeq" id="WP_009131936.1">
    <property type="nucleotide sequence ID" value="NZ_CABKRN010000005.1"/>
</dbReference>
<dbReference type="Gene3D" id="1.10.260.40">
    <property type="entry name" value="lambda repressor-like DNA-binding domains"/>
    <property type="match status" value="1"/>
</dbReference>
<dbReference type="Pfam" id="PF01381">
    <property type="entry name" value="HTH_3"/>
    <property type="match status" value="1"/>
</dbReference>
<name>A0A3E5BAY4_9BACE</name>
<evidence type="ECO:0000313" key="3">
    <source>
        <dbReference type="Proteomes" id="UP000260983"/>
    </source>
</evidence>
<evidence type="ECO:0000259" key="1">
    <source>
        <dbReference type="PROSITE" id="PS50943"/>
    </source>
</evidence>
<dbReference type="Proteomes" id="UP000260983">
    <property type="component" value="Unassembled WGS sequence"/>
</dbReference>
<dbReference type="AlphaFoldDB" id="A0A3E5BAY4"/>
<sequence>MRNGVNDDILSLINKTPDLLMLGVAERVKQRRLEKGWTQNMLATKSGVSLASYRRFESSGEMFQSYGKEKKSYRLLS</sequence>
<organism evidence="2 3">
    <name type="scientific">Bacteroides oleiciplenus</name>
    <dbReference type="NCBI Taxonomy" id="626931"/>
    <lineage>
        <taxon>Bacteria</taxon>
        <taxon>Pseudomonadati</taxon>
        <taxon>Bacteroidota</taxon>
        <taxon>Bacteroidia</taxon>
        <taxon>Bacteroidales</taxon>
        <taxon>Bacteroidaceae</taxon>
        <taxon>Bacteroides</taxon>
    </lineage>
</organism>
<protein>
    <submittedName>
        <fullName evidence="2">XRE family transcriptional regulator</fullName>
    </submittedName>
</protein>
<dbReference type="PROSITE" id="PS50943">
    <property type="entry name" value="HTH_CROC1"/>
    <property type="match status" value="1"/>
</dbReference>
<dbReference type="SUPFAM" id="SSF47413">
    <property type="entry name" value="lambda repressor-like DNA-binding domains"/>
    <property type="match status" value="1"/>
</dbReference>